<dbReference type="EMBL" id="BSYA01000017">
    <property type="protein sequence ID" value="GMG25219.1"/>
    <property type="molecule type" value="Genomic_DNA"/>
</dbReference>
<feature type="compositionally biased region" description="Acidic residues" evidence="2">
    <location>
        <begin position="1239"/>
        <end position="1249"/>
    </location>
</feature>
<reference evidence="5" key="1">
    <citation type="submission" date="2023-04" db="EMBL/GenBank/DDBJ databases">
        <title>Aspergillus oryzae NBRC 4228.</title>
        <authorList>
            <person name="Ichikawa N."/>
            <person name="Sato H."/>
            <person name="Tonouchi N."/>
        </authorList>
    </citation>
    <scope>NUCLEOTIDE SEQUENCE</scope>
    <source>
        <strain evidence="5">NBRC 4228</strain>
    </source>
</reference>
<feature type="compositionally biased region" description="Basic and acidic residues" evidence="2">
    <location>
        <begin position="1191"/>
        <end position="1219"/>
    </location>
</feature>
<dbReference type="InterPro" id="IPR019451">
    <property type="entry name" value="Rtp1_C1"/>
</dbReference>
<dbReference type="PANTHER" id="PTHR20959:SF1">
    <property type="entry name" value="TRANSPORT AND GOLGI ORGANIZATION PROTEIN 6 HOMOLOG"/>
    <property type="match status" value="1"/>
</dbReference>
<dbReference type="PANTHER" id="PTHR20959">
    <property type="entry name" value="TRANSPORT AND GOLGI ORGANIZATION PROTEIN 6 FAMILY MEMBER"/>
    <property type="match status" value="1"/>
</dbReference>
<evidence type="ECO:0000256" key="1">
    <source>
        <dbReference type="ARBA" id="ARBA00005724"/>
    </source>
</evidence>
<dbReference type="InterPro" id="IPR016024">
    <property type="entry name" value="ARM-type_fold"/>
</dbReference>
<dbReference type="SUPFAM" id="SSF48371">
    <property type="entry name" value="ARM repeat"/>
    <property type="match status" value="1"/>
</dbReference>
<name>A0AAN4YF13_ASPOZ</name>
<dbReference type="InterPro" id="IPR039600">
    <property type="entry name" value="TANGO6/Rtp1"/>
</dbReference>
<evidence type="ECO:0000256" key="2">
    <source>
        <dbReference type="SAM" id="MobiDB-lite"/>
    </source>
</evidence>
<organism evidence="5 6">
    <name type="scientific">Aspergillus oryzae</name>
    <name type="common">Yellow koji mold</name>
    <dbReference type="NCBI Taxonomy" id="5062"/>
    <lineage>
        <taxon>Eukaryota</taxon>
        <taxon>Fungi</taxon>
        <taxon>Dikarya</taxon>
        <taxon>Ascomycota</taxon>
        <taxon>Pezizomycotina</taxon>
        <taxon>Eurotiomycetes</taxon>
        <taxon>Eurotiomycetidae</taxon>
        <taxon>Eurotiales</taxon>
        <taxon>Aspergillaceae</taxon>
        <taxon>Aspergillus</taxon>
        <taxon>Aspergillus subgen. Circumdati</taxon>
    </lineage>
</organism>
<feature type="domain" description="RNA polymerase II assembly factor Rtp1 C-terminal" evidence="3">
    <location>
        <begin position="1382"/>
        <end position="1415"/>
    </location>
</feature>
<evidence type="ECO:0000259" key="3">
    <source>
        <dbReference type="Pfam" id="PF10304"/>
    </source>
</evidence>
<proteinExistence type="inferred from homology"/>
<comment type="similarity">
    <text evidence="1">Belongs to the Tango6 family.</text>
</comment>
<dbReference type="InterPro" id="IPR019414">
    <property type="entry name" value="Rtp1_C2"/>
</dbReference>
<evidence type="ECO:0000259" key="4">
    <source>
        <dbReference type="Pfam" id="PF10363"/>
    </source>
</evidence>
<feature type="compositionally biased region" description="Acidic residues" evidence="2">
    <location>
        <begin position="958"/>
        <end position="970"/>
    </location>
</feature>
<dbReference type="Proteomes" id="UP001165205">
    <property type="component" value="Unassembled WGS sequence"/>
</dbReference>
<gene>
    <name evidence="5" type="ORF">Aory04_000230600</name>
</gene>
<sequence>MILLEAYFSVHFVLGFGFDTAMTKQLNLHSGYGQQGGVASQIGFSESYRQAAKIIFAVRRSGANELRNNNTLNKIHITASTGKTVVRVDTNETNIPLPQTTASRMFLRMDQPLYDMACQKSKALQIGTEYRLPFEFVVPAELLPYACQKHHRHEKVHWEHLQLPPSLRKSSQRYDEQTEDMTTRAIAIQYHVRFKILERSQKHGRLLTIGDWAQPVHIRSPRLERAPLLVLQNSKFYCLSQQKHITRGLCRRRLGLLSAQTTTQLSIDQGEISAVRPIKINLKYNTTARSPLPKLSRIQPELNALTSFGLTPWSDFPDLTEPSTWDRHNDYREHTICLKPATLAFLHWRRDPGVRDTEYTATLEMPITFPSHLPSIPTFYSCLAARTYSLRISLCFVVEEQRSKTSTSRGSSLLKILSGDSIDEALDENLTRTAVVGKALDILTRIHSAFVSPIKDAGFPQPRESEDAALEDAKRRRLLHALLDLISLEGIYPSLSSGAGIPLQQRVISVLPAGVIAHQPQKPPNNKPQNEVLLERIMSVLSDIICDERRSIQPVIRGRILSDIISAASDLASNAEHLSQDKKQRYRDVVAKSQDQTSNGPHFTVQAIMQSSRLLSSVPQGLDPVDYFSIIGPQLLALIDGDDPDLRKTAAYVVGNGILCKRAYGAPGTIGHSIFLEPLFKTLTAGLDDSSRNWMMSSSASGEDLPNRVLVPESLLVLAVDRLRSLVLQPPNPSLVKRVVYPILVPLWGLACGTSEQQRNSLHEKIMEVLQTYFAISVGEQPLKKLVDNLLWDGGSTWTYSVVPTHGLSLIKRETAKSDRLNIVRLLDTLASRAKLFVGLLGADPSSEERTGDIFLYVSESWLVSTPVNERSFNKPQLGLANEAESMERKLVSAKLAETLLDNFKDILSRRPLRVLELIKQIIDGEFNRASTRKKRDGDLGTGKVSLSSLANIVPAEENTEQGNAEESDSTESLPAVFSLLSTVLASPEFSASEDTLPVLETLKSRLDQLIPYLPPSLAKPGTTSSMLLEIHMTSPTEQSQKRPYAEVSDFETHRRALTNLNSDLPPVQAEGFSLLSDLVKKSSPVLDIPSTLTLLLSIITDPSEAAANDEFIYLNAIKLIGTLASRHPRTVVKTLVDRYTDRNETTNLDQRLKIGESLLRTVQDLGQSLTGETAKVLGDGMIAVAGRRSQKPETQKRRKQQLEKEKRQKEREERRNKEPAMPSGWKISSPSPAAKLQEDEEEGSESESPEQAAHSANIIAAWAAGASADDEPDDLRARASALSILATAVQTNIAGLGPSVASSAVDLALATLTLEQEPESAILRRASVVLLLDILKALDTTRETRGSQALGFGFSLADDSAGGMSWKDENASSRGPSTIGNIPHMLRTLAFVESRETDTIVRGHIRVLIESLEAWVEKSLLWGIGAHGREGENEPRLELGDRIAGLQIDPLAGRQESGRPRIEEIE</sequence>
<comment type="caution">
    <text evidence="5">The sequence shown here is derived from an EMBL/GenBank/DDBJ whole genome shotgun (WGS) entry which is preliminary data.</text>
</comment>
<accession>A0AAN4YF13</accession>
<feature type="region of interest" description="Disordered" evidence="2">
    <location>
        <begin position="953"/>
        <end position="972"/>
    </location>
</feature>
<evidence type="ECO:0000313" key="5">
    <source>
        <dbReference type="EMBL" id="GMG25219.1"/>
    </source>
</evidence>
<dbReference type="GO" id="GO:0009306">
    <property type="term" value="P:protein secretion"/>
    <property type="evidence" value="ECO:0007669"/>
    <property type="project" value="TreeGrafter"/>
</dbReference>
<dbReference type="Pfam" id="PF10363">
    <property type="entry name" value="RTP1_C1"/>
    <property type="match status" value="1"/>
</dbReference>
<protein>
    <submittedName>
        <fullName evidence="5">Unnamed protein product</fullName>
    </submittedName>
</protein>
<evidence type="ECO:0000313" key="6">
    <source>
        <dbReference type="Proteomes" id="UP001165205"/>
    </source>
</evidence>
<feature type="region of interest" description="Disordered" evidence="2">
    <location>
        <begin position="1184"/>
        <end position="1254"/>
    </location>
</feature>
<feature type="domain" description="RNA polymerase II assembly factor Rtp1 C-terminal" evidence="4">
    <location>
        <begin position="1055"/>
        <end position="1168"/>
    </location>
</feature>
<dbReference type="Pfam" id="PF10304">
    <property type="entry name" value="RTP1_C2"/>
    <property type="match status" value="1"/>
</dbReference>